<comment type="similarity">
    <text evidence="3">Belongs to the complex I NDUFB5 subunit family.</text>
</comment>
<keyword evidence="19" id="KW-1185">Reference proteome</keyword>
<reference evidence="18" key="1">
    <citation type="submission" date="2025-08" db="UniProtKB">
        <authorList>
            <consortium name="Ensembl"/>
        </authorList>
    </citation>
    <scope>IDENTIFICATION</scope>
</reference>
<evidence type="ECO:0000256" key="10">
    <source>
        <dbReference type="ARBA" id="ARBA00022946"/>
    </source>
</evidence>
<dbReference type="OMA" id="HHHMTIK"/>
<evidence type="ECO:0000256" key="9">
    <source>
        <dbReference type="ARBA" id="ARBA00022792"/>
    </source>
</evidence>
<evidence type="ECO:0000256" key="17">
    <source>
        <dbReference type="SAM" id="Phobius"/>
    </source>
</evidence>
<keyword evidence="14 17" id="KW-0472">Membrane</keyword>
<evidence type="ECO:0000256" key="8">
    <source>
        <dbReference type="ARBA" id="ARBA00022692"/>
    </source>
</evidence>
<comment type="function">
    <text evidence="1">Accessory subunit of the mitochondrial membrane respiratory chain NADH dehydrogenase (Complex I), that is believed not to be involved in catalysis. Complex I functions in the transfer of electrons from NADH to the respiratory chain. The immediate electron acceptor for the enzyme is believed to be ubiquinone.</text>
</comment>
<keyword evidence="11" id="KW-0249">Electron transport</keyword>
<name>A0A8D2L827_VARKO</name>
<evidence type="ECO:0000256" key="12">
    <source>
        <dbReference type="ARBA" id="ARBA00022989"/>
    </source>
</evidence>
<evidence type="ECO:0000256" key="3">
    <source>
        <dbReference type="ARBA" id="ARBA00007152"/>
    </source>
</evidence>
<keyword evidence="7" id="KW-0679">Respiratory chain</keyword>
<keyword evidence="13" id="KW-0496">Mitochondrion</keyword>
<keyword evidence="6" id="KW-0813">Transport</keyword>
<evidence type="ECO:0000256" key="4">
    <source>
        <dbReference type="ARBA" id="ARBA00011533"/>
    </source>
</evidence>
<evidence type="ECO:0000256" key="11">
    <source>
        <dbReference type="ARBA" id="ARBA00022982"/>
    </source>
</evidence>
<evidence type="ECO:0000256" key="2">
    <source>
        <dbReference type="ARBA" id="ARBA00004434"/>
    </source>
</evidence>
<sequence>MAAMSVLLRAAAALGTRRTLSGPTLGGCFPLLQRAAGRSGAIAPVRHGSGGKPMFIIRPSRFYENRFLSLLRFYILLTGIPVAVLITCVNVFIGEAELAEIPEDYEPEPWEYYKHPISRWIARYIFDPPQKDYEKMMAFLHMEQEKIILRKQEKEVRRLMRDKGDGPWYFWPTTSVSLIDNSPKSTPDN</sequence>
<keyword evidence="10" id="KW-0809">Transit peptide</keyword>
<protein>
    <recommendedName>
        <fullName evidence="5">NADH dehydrogenase [ubiquinone] 1 beta subcomplex subunit 5, mitochondrial</fullName>
    </recommendedName>
    <alternativeName>
        <fullName evidence="16">Complex I-SGDH</fullName>
    </alternativeName>
    <alternativeName>
        <fullName evidence="15">NADH-ubiquinone oxidoreductase SGDH subunit</fullName>
    </alternativeName>
</protein>
<dbReference type="PANTHER" id="PTHR13178:SF0">
    <property type="entry name" value="NADH DEHYDROGENASE [UBIQUINONE] 1 BETA SUBCOMPLEX SUBUNIT 5, MITOCHONDRIAL"/>
    <property type="match status" value="1"/>
</dbReference>
<keyword evidence="8 17" id="KW-0812">Transmembrane</keyword>
<feature type="transmembrane region" description="Helical" evidence="17">
    <location>
        <begin position="73"/>
        <end position="93"/>
    </location>
</feature>
<keyword evidence="12 17" id="KW-1133">Transmembrane helix</keyword>
<evidence type="ECO:0000256" key="5">
    <source>
        <dbReference type="ARBA" id="ARBA00015175"/>
    </source>
</evidence>
<dbReference type="Ensembl" id="ENSVKKT00000018553.1">
    <property type="protein sequence ID" value="ENSVKKP00000018093.1"/>
    <property type="gene ID" value="ENSVKKG00000012354.1"/>
</dbReference>
<comment type="subunit">
    <text evidence="4">Complex I is composed of 45 different subunits.</text>
</comment>
<evidence type="ECO:0000256" key="14">
    <source>
        <dbReference type="ARBA" id="ARBA00023136"/>
    </source>
</evidence>
<accession>A0A8D2L827</accession>
<comment type="subcellular location">
    <subcellularLocation>
        <location evidence="2">Mitochondrion inner membrane</location>
        <topology evidence="2">Single-pass membrane protein</topology>
    </subcellularLocation>
</comment>
<dbReference type="RefSeq" id="XP_044290519.1">
    <property type="nucleotide sequence ID" value="XM_044434584.1"/>
</dbReference>
<dbReference type="KEGG" id="vko:123025645"/>
<gene>
    <name evidence="18" type="primary">NDUFB5</name>
</gene>
<evidence type="ECO:0000256" key="16">
    <source>
        <dbReference type="ARBA" id="ARBA00032550"/>
    </source>
</evidence>
<evidence type="ECO:0000256" key="1">
    <source>
        <dbReference type="ARBA" id="ARBA00003195"/>
    </source>
</evidence>
<dbReference type="OrthoDB" id="9995605at2759"/>
<dbReference type="GO" id="GO:0005743">
    <property type="term" value="C:mitochondrial inner membrane"/>
    <property type="evidence" value="ECO:0007669"/>
    <property type="project" value="UniProtKB-SubCell"/>
</dbReference>
<keyword evidence="9" id="KW-0999">Mitochondrion inner membrane</keyword>
<dbReference type="Proteomes" id="UP000694545">
    <property type="component" value="Unplaced"/>
</dbReference>
<evidence type="ECO:0000256" key="7">
    <source>
        <dbReference type="ARBA" id="ARBA00022660"/>
    </source>
</evidence>
<evidence type="ECO:0000256" key="15">
    <source>
        <dbReference type="ARBA" id="ARBA00032395"/>
    </source>
</evidence>
<evidence type="ECO:0000256" key="13">
    <source>
        <dbReference type="ARBA" id="ARBA00023128"/>
    </source>
</evidence>
<organism evidence="18 19">
    <name type="scientific">Varanus komodoensis</name>
    <name type="common">Komodo dragon</name>
    <dbReference type="NCBI Taxonomy" id="61221"/>
    <lineage>
        <taxon>Eukaryota</taxon>
        <taxon>Metazoa</taxon>
        <taxon>Chordata</taxon>
        <taxon>Craniata</taxon>
        <taxon>Vertebrata</taxon>
        <taxon>Euteleostomi</taxon>
        <taxon>Lepidosauria</taxon>
        <taxon>Squamata</taxon>
        <taxon>Bifurcata</taxon>
        <taxon>Unidentata</taxon>
        <taxon>Episquamata</taxon>
        <taxon>Toxicofera</taxon>
        <taxon>Anguimorpha</taxon>
        <taxon>Paleoanguimorpha</taxon>
        <taxon>Varanoidea</taxon>
        <taxon>Varanidae</taxon>
        <taxon>Varanus</taxon>
    </lineage>
</organism>
<dbReference type="CTD" id="4711"/>
<evidence type="ECO:0000313" key="18">
    <source>
        <dbReference type="Ensembl" id="ENSVKKP00000018093.1"/>
    </source>
</evidence>
<dbReference type="PANTHER" id="PTHR13178">
    <property type="entry name" value="NADH-UBIQUINONE OXIDOREDUCTASE SGDH SUBUNIT"/>
    <property type="match status" value="1"/>
</dbReference>
<dbReference type="GeneID" id="123025645"/>
<reference evidence="18" key="2">
    <citation type="submission" date="2025-09" db="UniProtKB">
        <authorList>
            <consortium name="Ensembl"/>
        </authorList>
    </citation>
    <scope>IDENTIFICATION</scope>
</reference>
<evidence type="ECO:0000256" key="6">
    <source>
        <dbReference type="ARBA" id="ARBA00022448"/>
    </source>
</evidence>
<evidence type="ECO:0000313" key="19">
    <source>
        <dbReference type="Proteomes" id="UP000694545"/>
    </source>
</evidence>
<dbReference type="Pfam" id="PF09781">
    <property type="entry name" value="NDUF_B5"/>
    <property type="match status" value="1"/>
</dbReference>
<dbReference type="AlphaFoldDB" id="A0A8D2L827"/>
<proteinExistence type="inferred from homology"/>
<dbReference type="InterPro" id="IPR019173">
    <property type="entry name" value="NADH_UbQ_OxRdtase_B5_su"/>
</dbReference>